<dbReference type="OrthoDB" id="9778292at2"/>
<dbReference type="PANTHER" id="PTHR23408:SF3">
    <property type="entry name" value="METHYLMALONIC ACIDURIA TYPE A PROTEIN, MITOCHONDRIAL"/>
    <property type="match status" value="1"/>
</dbReference>
<dbReference type="GO" id="GO:0003924">
    <property type="term" value="F:GTPase activity"/>
    <property type="evidence" value="ECO:0007669"/>
    <property type="project" value="InterPro"/>
</dbReference>
<dbReference type="Gene3D" id="1.10.287.130">
    <property type="match status" value="1"/>
</dbReference>
<dbReference type="Gene3D" id="3.40.50.300">
    <property type="entry name" value="P-loop containing nucleotide triphosphate hydrolases"/>
    <property type="match status" value="1"/>
</dbReference>
<dbReference type="EMBL" id="FONT01000003">
    <property type="protein sequence ID" value="SFE72131.1"/>
    <property type="molecule type" value="Genomic_DNA"/>
</dbReference>
<sequence>MSDEQVKKRGLTADDYVEGVLNQNRAIIARTITLVESNAPKHFELAQEVLKRLMPYTGNSIRIGITGVPGAGKSTLIEAFGSMLCDEGHRLAVLAVDPSSTVSKGSILGDKTRMETLSKHPNAYIRPSPSGGTLGGVARKSRETMLICEAAGYDVIFVETVGVGQSETTVRSMVDFFLVLMLTGGGDELQGMKKGVMEIADAIFINKADGDNKQPALNARSEYNRLLHYLQPATPGWETKAYTVSALTGEGIPGIWNVIREYEEKMKESGFFEERRISQLSEWMDRLIEDELKRTFYQKEEVLNLLPDMKKKVSDGIIPLAQAVKELMEVYRA</sequence>
<name>A0A1I2CUZ9_9BACI</name>
<organism evidence="2 3">
    <name type="scientific">Alteribacillus iranensis</name>
    <dbReference type="NCBI Taxonomy" id="930128"/>
    <lineage>
        <taxon>Bacteria</taxon>
        <taxon>Bacillati</taxon>
        <taxon>Bacillota</taxon>
        <taxon>Bacilli</taxon>
        <taxon>Bacillales</taxon>
        <taxon>Bacillaceae</taxon>
        <taxon>Alteribacillus</taxon>
    </lineage>
</organism>
<protein>
    <submittedName>
        <fullName evidence="2">Methylmalonyl-CoA mutase metallochaperone MeaB</fullName>
    </submittedName>
</protein>
<keyword evidence="3" id="KW-1185">Reference proteome</keyword>
<dbReference type="InterPro" id="IPR027417">
    <property type="entry name" value="P-loop_NTPase"/>
</dbReference>
<comment type="similarity">
    <text evidence="1">Belongs to the SIMIBI class G3E GTPase family. ArgK/MeaB subfamily.</text>
</comment>
<dbReference type="Gene3D" id="1.20.5.170">
    <property type="match status" value="1"/>
</dbReference>
<dbReference type="NCBIfam" id="NF006958">
    <property type="entry name" value="PRK09435.1"/>
    <property type="match status" value="1"/>
</dbReference>
<dbReference type="Pfam" id="PF03308">
    <property type="entry name" value="MeaB"/>
    <property type="match status" value="1"/>
</dbReference>
<gene>
    <name evidence="2" type="ORF">SAMN05192532_103222</name>
</gene>
<dbReference type="Proteomes" id="UP000199516">
    <property type="component" value="Unassembled WGS sequence"/>
</dbReference>
<dbReference type="STRING" id="930128.SAMN05192532_103222"/>
<dbReference type="PANTHER" id="PTHR23408">
    <property type="entry name" value="METHYLMALONYL-COA MUTASE"/>
    <property type="match status" value="1"/>
</dbReference>
<dbReference type="SUPFAM" id="SSF52540">
    <property type="entry name" value="P-loop containing nucleoside triphosphate hydrolases"/>
    <property type="match status" value="1"/>
</dbReference>
<evidence type="ECO:0000313" key="2">
    <source>
        <dbReference type="EMBL" id="SFE72131.1"/>
    </source>
</evidence>
<accession>A0A1I2CUZ9</accession>
<proteinExistence type="inferred from homology"/>
<dbReference type="GO" id="GO:0005525">
    <property type="term" value="F:GTP binding"/>
    <property type="evidence" value="ECO:0007669"/>
    <property type="project" value="InterPro"/>
</dbReference>
<dbReference type="NCBIfam" id="TIGR00750">
    <property type="entry name" value="lao"/>
    <property type="match status" value="1"/>
</dbReference>
<dbReference type="InterPro" id="IPR005129">
    <property type="entry name" value="GTPase_ArgK"/>
</dbReference>
<dbReference type="CDD" id="cd03114">
    <property type="entry name" value="MMAA-like"/>
    <property type="match status" value="1"/>
</dbReference>
<evidence type="ECO:0000256" key="1">
    <source>
        <dbReference type="ARBA" id="ARBA00009625"/>
    </source>
</evidence>
<dbReference type="AlphaFoldDB" id="A0A1I2CUZ9"/>
<dbReference type="RefSeq" id="WP_091660421.1">
    <property type="nucleotide sequence ID" value="NZ_FONT01000003.1"/>
</dbReference>
<dbReference type="GO" id="GO:0005737">
    <property type="term" value="C:cytoplasm"/>
    <property type="evidence" value="ECO:0007669"/>
    <property type="project" value="TreeGrafter"/>
</dbReference>
<reference evidence="2 3" key="1">
    <citation type="submission" date="2016-10" db="EMBL/GenBank/DDBJ databases">
        <authorList>
            <person name="de Groot N.N."/>
        </authorList>
    </citation>
    <scope>NUCLEOTIDE SEQUENCE [LARGE SCALE GENOMIC DNA]</scope>
    <source>
        <strain evidence="2 3">DSM 23995</strain>
    </source>
</reference>
<evidence type="ECO:0000313" key="3">
    <source>
        <dbReference type="Proteomes" id="UP000199516"/>
    </source>
</evidence>